<dbReference type="Gene3D" id="1.10.287.310">
    <property type="match status" value="1"/>
</dbReference>
<dbReference type="CDD" id="cd00427">
    <property type="entry name" value="Ribosomal_L29_HIP"/>
    <property type="match status" value="1"/>
</dbReference>
<evidence type="ECO:0000313" key="6">
    <source>
        <dbReference type="EMBL" id="NEV64638.1"/>
    </source>
</evidence>
<dbReference type="InterPro" id="IPR050063">
    <property type="entry name" value="Ribosomal_protein_uL29"/>
</dbReference>
<dbReference type="InterPro" id="IPR036049">
    <property type="entry name" value="Ribosomal_uL29_sf"/>
</dbReference>
<dbReference type="PROSITE" id="PS00579">
    <property type="entry name" value="RIBOSOMAL_L29"/>
    <property type="match status" value="1"/>
</dbReference>
<reference evidence="6 7" key="1">
    <citation type="submission" date="2020-02" db="EMBL/GenBank/DDBJ databases">
        <title>Genome sequences of Thiorhodococcus mannitoliphagus and Thiorhodococcus minor, purple sulfur photosynthetic bacteria in the gammaproteobacterial family, Chromatiaceae.</title>
        <authorList>
            <person name="Aviles F.A."/>
            <person name="Meyer T.E."/>
            <person name="Kyndt J.A."/>
        </authorList>
    </citation>
    <scope>NUCLEOTIDE SEQUENCE [LARGE SCALE GENOMIC DNA]</scope>
    <source>
        <strain evidence="6 7">DSM 11518</strain>
    </source>
</reference>
<dbReference type="PANTHER" id="PTHR10916:SF0">
    <property type="entry name" value="LARGE RIBOSOMAL SUBUNIT PROTEIN UL29C"/>
    <property type="match status" value="1"/>
</dbReference>
<evidence type="ECO:0000256" key="3">
    <source>
        <dbReference type="ARBA" id="ARBA00023274"/>
    </source>
</evidence>
<keyword evidence="3 5" id="KW-0687">Ribonucleoprotein</keyword>
<evidence type="ECO:0000256" key="2">
    <source>
        <dbReference type="ARBA" id="ARBA00022980"/>
    </source>
</evidence>
<dbReference type="FunFam" id="1.10.287.310:FF:000001">
    <property type="entry name" value="50S ribosomal protein L29"/>
    <property type="match status" value="1"/>
</dbReference>
<dbReference type="InterPro" id="IPR018254">
    <property type="entry name" value="Ribosomal_uL29_CS"/>
</dbReference>
<evidence type="ECO:0000256" key="5">
    <source>
        <dbReference type="HAMAP-Rule" id="MF_00374"/>
    </source>
</evidence>
<keyword evidence="7" id="KW-1185">Reference proteome</keyword>
<name>A0A6M0K4C8_9GAMM</name>
<dbReference type="Pfam" id="PF00831">
    <property type="entry name" value="Ribosomal_L29"/>
    <property type="match status" value="1"/>
</dbReference>
<sequence length="66" mass="7504">MKASELRNSSVEELHKQLLELLREEFNLRMQKGTGQLSKPSQMKTVRRDIARVKTVMAEMTAGGKS</sequence>
<organism evidence="6 7">
    <name type="scientific">Thiorhodococcus minor</name>
    <dbReference type="NCBI Taxonomy" id="57489"/>
    <lineage>
        <taxon>Bacteria</taxon>
        <taxon>Pseudomonadati</taxon>
        <taxon>Pseudomonadota</taxon>
        <taxon>Gammaproteobacteria</taxon>
        <taxon>Chromatiales</taxon>
        <taxon>Chromatiaceae</taxon>
        <taxon>Thiorhodococcus</taxon>
    </lineage>
</organism>
<dbReference type="InterPro" id="IPR001854">
    <property type="entry name" value="Ribosomal_uL29"/>
</dbReference>
<dbReference type="AlphaFoldDB" id="A0A6M0K4C8"/>
<evidence type="ECO:0000313" key="7">
    <source>
        <dbReference type="Proteomes" id="UP000483379"/>
    </source>
</evidence>
<dbReference type="Proteomes" id="UP000483379">
    <property type="component" value="Unassembled WGS sequence"/>
</dbReference>
<protein>
    <recommendedName>
        <fullName evidence="4 5">Large ribosomal subunit protein uL29</fullName>
    </recommendedName>
</protein>
<evidence type="ECO:0000256" key="1">
    <source>
        <dbReference type="ARBA" id="ARBA00009254"/>
    </source>
</evidence>
<dbReference type="GO" id="GO:0022625">
    <property type="term" value="C:cytosolic large ribosomal subunit"/>
    <property type="evidence" value="ECO:0007669"/>
    <property type="project" value="TreeGrafter"/>
</dbReference>
<proteinExistence type="inferred from homology"/>
<dbReference type="GO" id="GO:0006412">
    <property type="term" value="P:translation"/>
    <property type="evidence" value="ECO:0007669"/>
    <property type="project" value="UniProtKB-UniRule"/>
</dbReference>
<comment type="caution">
    <text evidence="6">The sequence shown here is derived from an EMBL/GenBank/DDBJ whole genome shotgun (WGS) entry which is preliminary data.</text>
</comment>
<evidence type="ECO:0000256" key="4">
    <source>
        <dbReference type="ARBA" id="ARBA00035204"/>
    </source>
</evidence>
<keyword evidence="2 5" id="KW-0689">Ribosomal protein</keyword>
<dbReference type="HAMAP" id="MF_00374">
    <property type="entry name" value="Ribosomal_uL29"/>
    <property type="match status" value="1"/>
</dbReference>
<dbReference type="PANTHER" id="PTHR10916">
    <property type="entry name" value="60S RIBOSOMAL PROTEIN L35/50S RIBOSOMAL PROTEIN L29"/>
    <property type="match status" value="1"/>
</dbReference>
<dbReference type="NCBIfam" id="TIGR00012">
    <property type="entry name" value="L29"/>
    <property type="match status" value="1"/>
</dbReference>
<accession>A0A6M0K4C8</accession>
<dbReference type="GO" id="GO:0003735">
    <property type="term" value="F:structural constituent of ribosome"/>
    <property type="evidence" value="ECO:0007669"/>
    <property type="project" value="InterPro"/>
</dbReference>
<dbReference type="SUPFAM" id="SSF46561">
    <property type="entry name" value="Ribosomal protein L29 (L29p)"/>
    <property type="match status" value="1"/>
</dbReference>
<dbReference type="RefSeq" id="WP_164455569.1">
    <property type="nucleotide sequence ID" value="NZ_JAAIJQ010000102.1"/>
</dbReference>
<gene>
    <name evidence="5 6" type="primary">rpmC</name>
    <name evidence="6" type="ORF">G3446_22680</name>
</gene>
<comment type="similarity">
    <text evidence="1 5">Belongs to the universal ribosomal protein uL29 family.</text>
</comment>
<dbReference type="EMBL" id="JAAIJQ010000102">
    <property type="protein sequence ID" value="NEV64638.1"/>
    <property type="molecule type" value="Genomic_DNA"/>
</dbReference>